<feature type="non-terminal residue" evidence="2">
    <location>
        <position position="120"/>
    </location>
</feature>
<keyword evidence="3" id="KW-1185">Reference proteome</keyword>
<comment type="caution">
    <text evidence="2">The sequence shown here is derived from an EMBL/GenBank/DDBJ whole genome shotgun (WGS) entry which is preliminary data.</text>
</comment>
<evidence type="ECO:0000256" key="1">
    <source>
        <dbReference type="SAM" id="Phobius"/>
    </source>
</evidence>
<sequence>RIPTQGNSTIIVGGFLPTNYMYLLPLNTANRAQFKINQVILKLFSYEKVKIQDYWMARELRRPALSRDQYTSAMSSSVPPLSMISLAGIFVAFAFVIGIIMLVFIIELFTARANRCRRYH</sequence>
<name>A0AAV5VUB4_9BILA</name>
<evidence type="ECO:0000313" key="3">
    <source>
        <dbReference type="Proteomes" id="UP001432322"/>
    </source>
</evidence>
<dbReference type="EMBL" id="BTSY01000004">
    <property type="protein sequence ID" value="GMT22120.1"/>
    <property type="molecule type" value="Genomic_DNA"/>
</dbReference>
<keyword evidence="1" id="KW-0472">Membrane</keyword>
<dbReference type="AlphaFoldDB" id="A0AAV5VUB4"/>
<proteinExistence type="predicted"/>
<feature type="non-terminal residue" evidence="2">
    <location>
        <position position="1"/>
    </location>
</feature>
<reference evidence="2" key="1">
    <citation type="submission" date="2023-10" db="EMBL/GenBank/DDBJ databases">
        <title>Genome assembly of Pristionchus species.</title>
        <authorList>
            <person name="Yoshida K."/>
            <person name="Sommer R.J."/>
        </authorList>
    </citation>
    <scope>NUCLEOTIDE SEQUENCE</scope>
    <source>
        <strain evidence="2">RS5133</strain>
    </source>
</reference>
<feature type="transmembrane region" description="Helical" evidence="1">
    <location>
        <begin position="84"/>
        <end position="109"/>
    </location>
</feature>
<protein>
    <recommendedName>
        <fullName evidence="4">Transmembrane ion channel</fullName>
    </recommendedName>
</protein>
<organism evidence="2 3">
    <name type="scientific">Pristionchus fissidentatus</name>
    <dbReference type="NCBI Taxonomy" id="1538716"/>
    <lineage>
        <taxon>Eukaryota</taxon>
        <taxon>Metazoa</taxon>
        <taxon>Ecdysozoa</taxon>
        <taxon>Nematoda</taxon>
        <taxon>Chromadorea</taxon>
        <taxon>Rhabditida</taxon>
        <taxon>Rhabditina</taxon>
        <taxon>Diplogasteromorpha</taxon>
        <taxon>Diplogasteroidea</taxon>
        <taxon>Neodiplogasteridae</taxon>
        <taxon>Pristionchus</taxon>
    </lineage>
</organism>
<gene>
    <name evidence="2" type="ORF">PFISCL1PPCAC_13417</name>
</gene>
<evidence type="ECO:0000313" key="2">
    <source>
        <dbReference type="EMBL" id="GMT22120.1"/>
    </source>
</evidence>
<evidence type="ECO:0008006" key="4">
    <source>
        <dbReference type="Google" id="ProtNLM"/>
    </source>
</evidence>
<keyword evidence="1" id="KW-0812">Transmembrane</keyword>
<accession>A0AAV5VUB4</accession>
<keyword evidence="1" id="KW-1133">Transmembrane helix</keyword>
<dbReference type="Proteomes" id="UP001432322">
    <property type="component" value="Unassembled WGS sequence"/>
</dbReference>